<gene>
    <name evidence="1" type="ORF">UFOVP129_88</name>
</gene>
<proteinExistence type="predicted"/>
<sequence length="57" mass="6482">MSNDFIVKHGFEVYTPSEMLLVEVEDLPVDLATKFVQNKYPDATVVYFGETNNTDPL</sequence>
<name>A0A6J5L9Y3_9CAUD</name>
<reference evidence="1" key="1">
    <citation type="submission" date="2020-04" db="EMBL/GenBank/DDBJ databases">
        <authorList>
            <person name="Chiriac C."/>
            <person name="Salcher M."/>
            <person name="Ghai R."/>
            <person name="Kavagutti S V."/>
        </authorList>
    </citation>
    <scope>NUCLEOTIDE SEQUENCE</scope>
</reference>
<organism evidence="1">
    <name type="scientific">uncultured Caudovirales phage</name>
    <dbReference type="NCBI Taxonomy" id="2100421"/>
    <lineage>
        <taxon>Viruses</taxon>
        <taxon>Duplodnaviria</taxon>
        <taxon>Heunggongvirae</taxon>
        <taxon>Uroviricota</taxon>
        <taxon>Caudoviricetes</taxon>
        <taxon>Peduoviridae</taxon>
        <taxon>Maltschvirus</taxon>
        <taxon>Maltschvirus maltsch</taxon>
    </lineage>
</organism>
<accession>A0A6J5L9Y3</accession>
<protein>
    <submittedName>
        <fullName evidence="1">Uncharacterized protein</fullName>
    </submittedName>
</protein>
<evidence type="ECO:0000313" key="1">
    <source>
        <dbReference type="EMBL" id="CAB4131418.1"/>
    </source>
</evidence>
<dbReference type="EMBL" id="LR796245">
    <property type="protein sequence ID" value="CAB4131418.1"/>
    <property type="molecule type" value="Genomic_DNA"/>
</dbReference>